<evidence type="ECO:0000313" key="2">
    <source>
        <dbReference type="Proteomes" id="UP000184248"/>
    </source>
</evidence>
<sequence length="138" mass="15575">MLQPKMVKEILEEIGKGEYVGTPLGDLYRKFVGEDVQGADENTYRKFLYHMDEMFDAGLFKCRDLNERHRWGKSNGIGNGRSYTNVNLLLTPLGAEALQELSKPKGFEKLVEGMRTAGTMAGQEALKYAIKFMFNSAL</sequence>
<dbReference type="AlphaFoldDB" id="A0A1M7BA42"/>
<dbReference type="RefSeq" id="WP_064699340.1">
    <property type="nucleotide sequence ID" value="NZ_BDEO01000006.1"/>
</dbReference>
<dbReference type="EMBL" id="FRAL01000020">
    <property type="protein sequence ID" value="SHL51804.1"/>
    <property type="molecule type" value="Genomic_DNA"/>
</dbReference>
<reference evidence="2" key="1">
    <citation type="submission" date="2016-11" db="EMBL/GenBank/DDBJ databases">
        <authorList>
            <person name="Varghese N."/>
            <person name="Submissions S."/>
        </authorList>
    </citation>
    <scope>NUCLEOTIDE SEQUENCE [LARGE SCALE GENOMIC DNA]</scope>
    <source>
        <strain evidence="2">ALO Sharm</strain>
    </source>
</reference>
<gene>
    <name evidence="1" type="ORF">SAMN05192556_1202</name>
</gene>
<protein>
    <submittedName>
        <fullName evidence="1">Uncharacterized protein</fullName>
    </submittedName>
</protein>
<keyword evidence="2" id="KW-1185">Reference proteome</keyword>
<name>A0A1M7BA42_9GAMM</name>
<accession>A0A1M7BA42</accession>
<proteinExistence type="predicted"/>
<dbReference type="OrthoDB" id="6183567at2"/>
<evidence type="ECO:0000313" key="1">
    <source>
        <dbReference type="EMBL" id="SHL51804.1"/>
    </source>
</evidence>
<dbReference type="Proteomes" id="UP000184248">
    <property type="component" value="Unassembled WGS sequence"/>
</dbReference>
<organism evidence="1 2">
    <name type="scientific">Halomonas caseinilytica</name>
    <dbReference type="NCBI Taxonomy" id="438744"/>
    <lineage>
        <taxon>Bacteria</taxon>
        <taxon>Pseudomonadati</taxon>
        <taxon>Pseudomonadota</taxon>
        <taxon>Gammaproteobacteria</taxon>
        <taxon>Oceanospirillales</taxon>
        <taxon>Halomonadaceae</taxon>
        <taxon>Halomonas</taxon>
    </lineage>
</organism>